<dbReference type="InterPro" id="IPR036400">
    <property type="entry name" value="Cyt_B5-like_heme/steroid_sf"/>
</dbReference>
<dbReference type="Pfam" id="PF00175">
    <property type="entry name" value="NAD_binding_1"/>
    <property type="match status" value="1"/>
</dbReference>
<evidence type="ECO:0000256" key="13">
    <source>
        <dbReference type="ARBA" id="ARBA00023002"/>
    </source>
</evidence>
<evidence type="ECO:0000256" key="10">
    <source>
        <dbReference type="ARBA" id="ARBA00022630"/>
    </source>
</evidence>
<dbReference type="Pfam" id="PF00970">
    <property type="entry name" value="FAD_binding_6"/>
    <property type="match status" value="1"/>
</dbReference>
<dbReference type="PROSITE" id="PS51384">
    <property type="entry name" value="FAD_FR"/>
    <property type="match status" value="1"/>
</dbReference>
<dbReference type="InterPro" id="IPR000572">
    <property type="entry name" value="OxRdtase_Mopterin-bd_dom"/>
</dbReference>
<dbReference type="InterPro" id="IPR022407">
    <property type="entry name" value="OxRdtase_Mopterin_BS"/>
</dbReference>
<feature type="binding site" evidence="18">
    <location>
        <position position="103"/>
    </location>
    <ligand>
        <name>Mo-molybdopterin</name>
        <dbReference type="ChEBI" id="CHEBI:71302"/>
    </ligand>
    <ligandPart>
        <name>Mo</name>
        <dbReference type="ChEBI" id="CHEBI:28685"/>
    </ligandPart>
</feature>
<dbReference type="SUPFAM" id="SSF52343">
    <property type="entry name" value="Ferredoxin reductase-like, C-terminal NADP-linked domain"/>
    <property type="match status" value="1"/>
</dbReference>
<comment type="cofactor">
    <cofactor evidence="18">
        <name>Mo-molybdopterin</name>
        <dbReference type="ChEBI" id="CHEBI:71302"/>
    </cofactor>
    <text evidence="18">Binds 1 Mo-molybdopterin (Mo-MPT) cofactor per subunit.</text>
</comment>
<dbReference type="EC" id="1.7.1.3" evidence="6"/>
<evidence type="ECO:0000256" key="9">
    <source>
        <dbReference type="ARBA" id="ARBA00022617"/>
    </source>
</evidence>
<evidence type="ECO:0000256" key="12">
    <source>
        <dbReference type="ARBA" id="ARBA00022827"/>
    </source>
</evidence>
<keyword evidence="9" id="KW-0349">Heme</keyword>
<evidence type="ECO:0000256" key="5">
    <source>
        <dbReference type="ARBA" id="ARBA00011738"/>
    </source>
</evidence>
<name>F4RA56_MELLP</name>
<dbReference type="InterPro" id="IPR001433">
    <property type="entry name" value="OxRdtase_FAD/NAD-bd"/>
</dbReference>
<dbReference type="GO" id="GO:0042128">
    <property type="term" value="P:nitrate assimilation"/>
    <property type="evidence" value="ECO:0007669"/>
    <property type="project" value="UniProtKB-KW"/>
</dbReference>
<dbReference type="PRINTS" id="PR00363">
    <property type="entry name" value="CYTOCHROMEB5"/>
</dbReference>
<evidence type="ECO:0000256" key="17">
    <source>
        <dbReference type="ARBA" id="ARBA00049155"/>
    </source>
</evidence>
<comment type="catalytic activity">
    <reaction evidence="17">
        <text>nitrite + NADP(+) + H2O = nitrate + NADPH + H(+)</text>
        <dbReference type="Rhea" id="RHEA:19061"/>
        <dbReference type="ChEBI" id="CHEBI:15377"/>
        <dbReference type="ChEBI" id="CHEBI:15378"/>
        <dbReference type="ChEBI" id="CHEBI:16301"/>
        <dbReference type="ChEBI" id="CHEBI:17632"/>
        <dbReference type="ChEBI" id="CHEBI:57783"/>
        <dbReference type="ChEBI" id="CHEBI:58349"/>
        <dbReference type="EC" id="1.7.1.3"/>
    </reaction>
</comment>
<dbReference type="GO" id="GO:0020037">
    <property type="term" value="F:heme binding"/>
    <property type="evidence" value="ECO:0007669"/>
    <property type="project" value="TreeGrafter"/>
</dbReference>
<dbReference type="FunFam" id="2.40.30.10:FF:000021">
    <property type="entry name" value="NADH-cytochrome b5 reductase"/>
    <property type="match status" value="1"/>
</dbReference>
<dbReference type="SMART" id="SM01117">
    <property type="entry name" value="Cyt-b5"/>
    <property type="match status" value="1"/>
</dbReference>
<dbReference type="HOGENOM" id="CLU_003827_4_0_1"/>
<comment type="cofactor">
    <cofactor evidence="1">
        <name>heme</name>
        <dbReference type="ChEBI" id="CHEBI:30413"/>
    </cofactor>
</comment>
<evidence type="ECO:0000256" key="11">
    <source>
        <dbReference type="ARBA" id="ARBA00022723"/>
    </source>
</evidence>
<dbReference type="PROSITE" id="PS00559">
    <property type="entry name" value="MOLYBDOPTERIN_EUK"/>
    <property type="match status" value="1"/>
</dbReference>
<dbReference type="InterPro" id="IPR036374">
    <property type="entry name" value="OxRdtase_Mopterin-bd_sf"/>
</dbReference>
<dbReference type="InterPro" id="IPR017938">
    <property type="entry name" value="Riboflavin_synthase-like_b-brl"/>
</dbReference>
<accession>F4RA56</accession>
<dbReference type="GO" id="GO:0030151">
    <property type="term" value="F:molybdenum ion binding"/>
    <property type="evidence" value="ECO:0007669"/>
    <property type="project" value="InterPro"/>
</dbReference>
<dbReference type="InterPro" id="IPR008333">
    <property type="entry name" value="Cbr1-like_FAD-bd_dom"/>
</dbReference>
<evidence type="ECO:0000256" key="19">
    <source>
        <dbReference type="SAM" id="MobiDB-lite"/>
    </source>
</evidence>
<dbReference type="Pfam" id="PF03404">
    <property type="entry name" value="Mo-co_dimer"/>
    <property type="match status" value="1"/>
</dbReference>
<dbReference type="GeneID" id="18927307"/>
<dbReference type="GO" id="GO:0006790">
    <property type="term" value="P:sulfur compound metabolic process"/>
    <property type="evidence" value="ECO:0007669"/>
    <property type="project" value="TreeGrafter"/>
</dbReference>
<evidence type="ECO:0000256" key="7">
    <source>
        <dbReference type="ARBA" id="ARBA00015499"/>
    </source>
</evidence>
<dbReference type="KEGG" id="mlr:MELLADRAFT_33600"/>
<sequence length="850" mass="94936">MNPADKGTPDAWVKRDERLIRLTGRHPFNCEAPLTDLYDAGFLTPSSLFYVRNHGAVPEFKGKDPNEWMVKIDGLVKRPMNITLGDLRRGHFQTVTLPVTMVCAGNRRKEQNAVAQSLGFSWGSAGTSTALFTGVYLSEVLEYVGAMGIRDGARHVVFEGADVLPDGPYGTSQTINTAKDKGKGLMLAWAMNGLPLEPDHGYPLRLVVPGQIGGRSVKWLTKITVSEKESQHHLHFRDNKVLPTELTADRARTESQWWYDPKYIINDLNVNSVTCYPQHEEIIEMNKDFSSSTSDRDQGSEPSSYNLRGYAYAGGGRRVNRVEYSLDGGVQWKLASIVYPEDLFRKIINQEADPKLWGTFDVCERDQCFCWCFWNVQVSLKDLANADVFMVRAMDSSLALQPRDMYWNPTGMMNNWWHRVAIHKTEVDGKLKLRFEHPTLAGVQTGGWMQRMKDEGQDISKPIFGDAASASAEPKKPAPKPQTVKMTKDDVVKTITLSELESHGAESSEPWFIVNGQVYDGTAFLSQHPGGAESIKLAAGEDATDDFMGLHSASAKKQLAGFHIGTIANTAGDSEKSEKTNETTTISEVFLDKKKWKRSKLTKVIKISQDTSHFTFALESEDQSLGLPTGQHVYLRVASDDGTFIQRAYTPISKEHQKGTIEFVIKLYLPSKQFPEGGKMSVALSNVKVGDQIDMKGPLGSFIWFKDGACSWKGTARHTRNLALICGGSGVTPIIQVIRGVLEDETDSETKMWLIDANRTQGDILLYKELNELETKHPDRLKVFHVLSNADDEWKGERGRVTKDHLNQHLPSPDVDTMAFYCGPPGLLDQVVTPNLKELGWDLERNLVLF</sequence>
<organism evidence="23">
    <name type="scientific">Melampsora larici-populina (strain 98AG31 / pathotype 3-4-7)</name>
    <name type="common">Poplar leaf rust fungus</name>
    <dbReference type="NCBI Taxonomy" id="747676"/>
    <lineage>
        <taxon>Eukaryota</taxon>
        <taxon>Fungi</taxon>
        <taxon>Dikarya</taxon>
        <taxon>Basidiomycota</taxon>
        <taxon>Pucciniomycotina</taxon>
        <taxon>Pucciniomycetes</taxon>
        <taxon>Pucciniales</taxon>
        <taxon>Melampsoraceae</taxon>
        <taxon>Melampsora</taxon>
    </lineage>
</organism>
<dbReference type="PRINTS" id="PR00406">
    <property type="entry name" value="CYTB5RDTASE"/>
</dbReference>
<evidence type="ECO:0000256" key="14">
    <source>
        <dbReference type="ARBA" id="ARBA00023004"/>
    </source>
</evidence>
<keyword evidence="23" id="KW-1185">Reference proteome</keyword>
<keyword evidence="15" id="KW-0534">Nitrate assimilation</keyword>
<dbReference type="OrthoDB" id="432685at2759"/>
<keyword evidence="14" id="KW-0408">Iron</keyword>
<dbReference type="InterPro" id="IPR001199">
    <property type="entry name" value="Cyt_B5-like_heme/steroid-bd"/>
</dbReference>
<gene>
    <name evidence="22" type="ORF">MELLADRAFT_33600</name>
</gene>
<evidence type="ECO:0000256" key="4">
    <source>
        <dbReference type="ARBA" id="ARBA00006253"/>
    </source>
</evidence>
<dbReference type="Gene3D" id="3.40.50.80">
    <property type="entry name" value="Nucleotide-binding domain of ferredoxin-NADP reductase (FNR) module"/>
    <property type="match status" value="1"/>
</dbReference>
<dbReference type="SUPFAM" id="SSF55856">
    <property type="entry name" value="Cytochrome b5-like heme/steroid binding domain"/>
    <property type="match status" value="1"/>
</dbReference>
<evidence type="ECO:0000259" key="20">
    <source>
        <dbReference type="PROSITE" id="PS50255"/>
    </source>
</evidence>
<dbReference type="InterPro" id="IPR012137">
    <property type="entry name" value="Nitr_rd_NADH"/>
</dbReference>
<dbReference type="InterPro" id="IPR005066">
    <property type="entry name" value="MoCF_OxRdtse_dimer"/>
</dbReference>
<dbReference type="Gene3D" id="2.60.40.650">
    <property type="match status" value="1"/>
</dbReference>
<keyword evidence="13" id="KW-0560">Oxidoreductase</keyword>
<keyword evidence="10" id="KW-0285">Flavoprotein</keyword>
<proteinExistence type="inferred from homology"/>
<keyword evidence="11 18" id="KW-0479">Metal-binding</keyword>
<keyword evidence="16" id="KW-1015">Disulfide bond</keyword>
<feature type="domain" description="Cytochrome b5 heme-binding" evidence="20">
    <location>
        <begin position="492"/>
        <end position="568"/>
    </location>
</feature>
<dbReference type="Pfam" id="PF00173">
    <property type="entry name" value="Cyt-b5"/>
    <property type="match status" value="1"/>
</dbReference>
<evidence type="ECO:0000313" key="22">
    <source>
        <dbReference type="EMBL" id="EGG10841.1"/>
    </source>
</evidence>
<dbReference type="SUPFAM" id="SSF56524">
    <property type="entry name" value="Oxidoreductase molybdopterin-binding domain"/>
    <property type="match status" value="1"/>
</dbReference>
<dbReference type="FunFam" id="3.90.420.10:FF:000003">
    <property type="entry name" value="Nitrate reductase"/>
    <property type="match status" value="1"/>
</dbReference>
<dbReference type="InterPro" id="IPR008335">
    <property type="entry name" value="Mopterin_OxRdtase_euk"/>
</dbReference>
<dbReference type="PIRSF" id="PIRSF000233">
    <property type="entry name" value="Nitr_rd_NADH"/>
    <property type="match status" value="1"/>
</dbReference>
<feature type="region of interest" description="Disordered" evidence="19">
    <location>
        <begin position="467"/>
        <end position="486"/>
    </location>
</feature>
<dbReference type="GO" id="GO:0050464">
    <property type="term" value="F:nitrate reductase (NADPH) activity"/>
    <property type="evidence" value="ECO:0007669"/>
    <property type="project" value="UniProtKB-EC"/>
</dbReference>
<dbReference type="SUPFAM" id="SSF81296">
    <property type="entry name" value="E set domains"/>
    <property type="match status" value="1"/>
</dbReference>
<dbReference type="PRINTS" id="PR00407">
    <property type="entry name" value="EUMOPTERIN"/>
</dbReference>
<dbReference type="eggNOG" id="KOG0535">
    <property type="taxonomic scope" value="Eukaryota"/>
</dbReference>
<dbReference type="SUPFAM" id="SSF63380">
    <property type="entry name" value="Riboflavin synthase domain-like"/>
    <property type="match status" value="1"/>
</dbReference>
<dbReference type="InterPro" id="IPR017927">
    <property type="entry name" value="FAD-bd_FR_type"/>
</dbReference>
<comment type="function">
    <text evidence="3">Nitrate reductase is a key enzyme involved in the first step of nitrate assimilation in plants, fungi and bacteria.</text>
</comment>
<dbReference type="InterPro" id="IPR039261">
    <property type="entry name" value="FNR_nucleotide-bd"/>
</dbReference>
<keyword evidence="8 18" id="KW-0500">Molybdenum</keyword>
<dbReference type="PANTHER" id="PTHR19372:SF7">
    <property type="entry name" value="SULFITE OXIDASE, MITOCHONDRIAL"/>
    <property type="match status" value="1"/>
</dbReference>
<keyword evidence="12" id="KW-0274">FAD</keyword>
<evidence type="ECO:0000256" key="6">
    <source>
        <dbReference type="ARBA" id="ARBA00012673"/>
    </source>
</evidence>
<dbReference type="eggNOG" id="KOG0537">
    <property type="taxonomic scope" value="Eukaryota"/>
</dbReference>
<comment type="similarity">
    <text evidence="4">Belongs to the nitrate reductase family.</text>
</comment>
<dbReference type="VEuPathDB" id="FungiDB:MELLADRAFT_33600"/>
<dbReference type="Gene3D" id="3.10.120.10">
    <property type="entry name" value="Cytochrome b5-like heme/steroid binding domain"/>
    <property type="match status" value="1"/>
</dbReference>
<evidence type="ECO:0000256" key="1">
    <source>
        <dbReference type="ARBA" id="ARBA00001971"/>
    </source>
</evidence>
<evidence type="ECO:0000256" key="3">
    <source>
        <dbReference type="ARBA" id="ARBA00003838"/>
    </source>
</evidence>
<dbReference type="GO" id="GO:0008482">
    <property type="term" value="F:sulfite oxidase activity"/>
    <property type="evidence" value="ECO:0007669"/>
    <property type="project" value="TreeGrafter"/>
</dbReference>
<comment type="cofactor">
    <cofactor evidence="2">
        <name>FAD</name>
        <dbReference type="ChEBI" id="CHEBI:57692"/>
    </cofactor>
</comment>
<dbReference type="EMBL" id="GL883094">
    <property type="protein sequence ID" value="EGG10841.1"/>
    <property type="molecule type" value="Genomic_DNA"/>
</dbReference>
<comment type="subunit">
    <text evidence="5">Homodimer.</text>
</comment>
<evidence type="ECO:0000256" key="2">
    <source>
        <dbReference type="ARBA" id="ARBA00001974"/>
    </source>
</evidence>
<dbReference type="Pfam" id="PF00174">
    <property type="entry name" value="Oxidored_molyb"/>
    <property type="match status" value="1"/>
</dbReference>
<feature type="domain" description="FAD-binding FR-type" evidence="21">
    <location>
        <begin position="594"/>
        <end position="705"/>
    </location>
</feature>
<dbReference type="STRING" id="747676.F4RA56"/>
<dbReference type="Proteomes" id="UP000001072">
    <property type="component" value="Unassembled WGS sequence"/>
</dbReference>
<reference evidence="23" key="1">
    <citation type="journal article" date="2011" name="Proc. Natl. Acad. Sci. U.S.A.">
        <title>Obligate biotrophy features unraveled by the genomic analysis of rust fungi.</title>
        <authorList>
            <person name="Duplessis S."/>
            <person name="Cuomo C.A."/>
            <person name="Lin Y.-C."/>
            <person name="Aerts A."/>
            <person name="Tisserant E."/>
            <person name="Veneault-Fourrey C."/>
            <person name="Joly D.L."/>
            <person name="Hacquard S."/>
            <person name="Amselem J."/>
            <person name="Cantarel B.L."/>
            <person name="Chiu R."/>
            <person name="Coutinho P.M."/>
            <person name="Feau N."/>
            <person name="Field M."/>
            <person name="Frey P."/>
            <person name="Gelhaye E."/>
            <person name="Goldberg J."/>
            <person name="Grabherr M.G."/>
            <person name="Kodira C.D."/>
            <person name="Kohler A."/>
            <person name="Kuees U."/>
            <person name="Lindquist E.A."/>
            <person name="Lucas S.M."/>
            <person name="Mago R."/>
            <person name="Mauceli E."/>
            <person name="Morin E."/>
            <person name="Murat C."/>
            <person name="Pangilinan J.L."/>
            <person name="Park R."/>
            <person name="Pearson M."/>
            <person name="Quesneville H."/>
            <person name="Rouhier N."/>
            <person name="Sakthikumar S."/>
            <person name="Salamov A.A."/>
            <person name="Schmutz J."/>
            <person name="Selles B."/>
            <person name="Shapiro H."/>
            <person name="Tanguay P."/>
            <person name="Tuskan G.A."/>
            <person name="Henrissat B."/>
            <person name="Van de Peer Y."/>
            <person name="Rouze P."/>
            <person name="Ellis J.G."/>
            <person name="Dodds P.N."/>
            <person name="Schein J.E."/>
            <person name="Zhong S."/>
            <person name="Hamelin R.C."/>
            <person name="Grigoriev I.V."/>
            <person name="Szabo L.J."/>
            <person name="Martin F."/>
        </authorList>
    </citation>
    <scope>NUCLEOTIDE SEQUENCE [LARGE SCALE GENOMIC DNA]</scope>
    <source>
        <strain evidence="23">98AG31 / pathotype 3-4-7</strain>
    </source>
</reference>
<evidence type="ECO:0000259" key="21">
    <source>
        <dbReference type="PROSITE" id="PS51384"/>
    </source>
</evidence>
<dbReference type="Gene3D" id="3.90.420.10">
    <property type="entry name" value="Oxidoreductase, molybdopterin-binding domain"/>
    <property type="match status" value="1"/>
</dbReference>
<dbReference type="PROSITE" id="PS50255">
    <property type="entry name" value="CYTOCHROME_B5_2"/>
    <property type="match status" value="1"/>
</dbReference>
<dbReference type="Gene3D" id="2.40.30.10">
    <property type="entry name" value="Translation factors"/>
    <property type="match status" value="1"/>
</dbReference>
<dbReference type="GO" id="GO:0043546">
    <property type="term" value="F:molybdopterin cofactor binding"/>
    <property type="evidence" value="ECO:0007669"/>
    <property type="project" value="InterPro"/>
</dbReference>
<evidence type="ECO:0000313" key="23">
    <source>
        <dbReference type="Proteomes" id="UP000001072"/>
    </source>
</evidence>
<evidence type="ECO:0000256" key="15">
    <source>
        <dbReference type="ARBA" id="ARBA00023063"/>
    </source>
</evidence>
<dbReference type="GO" id="GO:0006809">
    <property type="term" value="P:nitric oxide biosynthetic process"/>
    <property type="evidence" value="ECO:0007669"/>
    <property type="project" value="InterPro"/>
</dbReference>
<evidence type="ECO:0000256" key="8">
    <source>
        <dbReference type="ARBA" id="ARBA00022505"/>
    </source>
</evidence>
<dbReference type="PANTHER" id="PTHR19372">
    <property type="entry name" value="SULFITE REDUCTASE"/>
    <property type="match status" value="1"/>
</dbReference>
<dbReference type="InParanoid" id="F4RA56"/>
<dbReference type="CDD" id="cd06183">
    <property type="entry name" value="cyt_b5_reduct_like"/>
    <property type="match status" value="1"/>
</dbReference>
<dbReference type="eggNOG" id="KOG0534">
    <property type="taxonomic scope" value="Eukaryota"/>
</dbReference>
<dbReference type="InterPro" id="IPR014756">
    <property type="entry name" value="Ig_E-set"/>
</dbReference>
<evidence type="ECO:0000256" key="16">
    <source>
        <dbReference type="ARBA" id="ARBA00023157"/>
    </source>
</evidence>
<protein>
    <recommendedName>
        <fullName evidence="7">Nitrate reductase [NADPH]</fullName>
        <ecNumber evidence="6">1.7.1.3</ecNumber>
    </recommendedName>
</protein>
<dbReference type="AlphaFoldDB" id="F4RA56"/>
<dbReference type="RefSeq" id="XP_007406310.1">
    <property type="nucleotide sequence ID" value="XM_007406248.1"/>
</dbReference>
<evidence type="ECO:0000256" key="18">
    <source>
        <dbReference type="PIRSR" id="PIRSR000233-1"/>
    </source>
</evidence>